<dbReference type="eggNOG" id="ENOG5032Y1R">
    <property type="taxonomic scope" value="Bacteria"/>
</dbReference>
<feature type="domain" description="DUF4168" evidence="2">
    <location>
        <begin position="47"/>
        <end position="123"/>
    </location>
</feature>
<dbReference type="Pfam" id="PF13767">
    <property type="entry name" value="DUF4168"/>
    <property type="match status" value="1"/>
</dbReference>
<protein>
    <recommendedName>
        <fullName evidence="2">DUF4168 domain-containing protein</fullName>
    </recommendedName>
</protein>
<dbReference type="EMBL" id="CP001344">
    <property type="protein sequence ID" value="ACL47265.1"/>
    <property type="molecule type" value="Genomic_DNA"/>
</dbReference>
<dbReference type="InterPro" id="IPR025433">
    <property type="entry name" value="DUF4168"/>
</dbReference>
<name>B8HND8_CYAP4</name>
<evidence type="ECO:0000259" key="2">
    <source>
        <dbReference type="Pfam" id="PF13767"/>
    </source>
</evidence>
<keyword evidence="1" id="KW-0732">Signal</keyword>
<sequence>MQKAWAIILVLLLWGVGSAGVAHAAPLAVGSTVPQPILSRPSASDISSEKVSQFVQAYLQVLALIEQREGMLQGAETQPEAQQVEREIAAAALEMLEENGLTWQEYLQLLGLANSDPEFGERIAAQLQEAQL</sequence>
<dbReference type="AlphaFoldDB" id="B8HND8"/>
<feature type="chain" id="PRO_5002873575" description="DUF4168 domain-containing protein" evidence="1">
    <location>
        <begin position="25"/>
        <end position="132"/>
    </location>
</feature>
<organism evidence="3">
    <name type="scientific">Cyanothece sp. (strain PCC 7425 / ATCC 29141)</name>
    <dbReference type="NCBI Taxonomy" id="395961"/>
    <lineage>
        <taxon>Bacteria</taxon>
        <taxon>Bacillati</taxon>
        <taxon>Cyanobacteriota</taxon>
        <taxon>Cyanophyceae</taxon>
        <taxon>Gomontiellales</taxon>
        <taxon>Cyanothecaceae</taxon>
        <taxon>Cyanothece</taxon>
    </lineage>
</organism>
<evidence type="ECO:0000256" key="1">
    <source>
        <dbReference type="SAM" id="SignalP"/>
    </source>
</evidence>
<dbReference type="HOGENOM" id="CLU_1913581_0_0_3"/>
<dbReference type="STRING" id="395961.Cyan7425_4967"/>
<dbReference type="KEGG" id="cyn:Cyan7425_4967"/>
<gene>
    <name evidence="3" type="ordered locus">Cyan7425_4967</name>
</gene>
<dbReference type="OrthoDB" id="467545at2"/>
<reference evidence="3" key="1">
    <citation type="submission" date="2009-01" db="EMBL/GenBank/DDBJ databases">
        <title>Complete sequence of chromosome Cyanothece sp. PCC 7425.</title>
        <authorList>
            <consortium name="US DOE Joint Genome Institute"/>
            <person name="Lucas S."/>
            <person name="Copeland A."/>
            <person name="Lapidus A."/>
            <person name="Glavina del Rio T."/>
            <person name="Dalin E."/>
            <person name="Tice H."/>
            <person name="Bruce D."/>
            <person name="Goodwin L."/>
            <person name="Pitluck S."/>
            <person name="Sims D."/>
            <person name="Meineke L."/>
            <person name="Brettin T."/>
            <person name="Detter J.C."/>
            <person name="Han C."/>
            <person name="Larimer F."/>
            <person name="Land M."/>
            <person name="Hauser L."/>
            <person name="Kyrpides N."/>
            <person name="Ovchinnikova G."/>
            <person name="Liberton M."/>
            <person name="Stoeckel J."/>
            <person name="Banerjee A."/>
            <person name="Singh A."/>
            <person name="Page L."/>
            <person name="Sato H."/>
            <person name="Zhao L."/>
            <person name="Sherman L."/>
            <person name="Pakrasi H."/>
            <person name="Richardson P."/>
        </authorList>
    </citation>
    <scope>NUCLEOTIDE SEQUENCE</scope>
    <source>
        <strain evidence="3">PCC 7425</strain>
    </source>
</reference>
<accession>B8HND8</accession>
<feature type="signal peptide" evidence="1">
    <location>
        <begin position="1"/>
        <end position="24"/>
    </location>
</feature>
<proteinExistence type="predicted"/>
<evidence type="ECO:0000313" key="3">
    <source>
        <dbReference type="EMBL" id="ACL47265.1"/>
    </source>
</evidence>